<dbReference type="EMBL" id="JACXVP010000004">
    <property type="protein sequence ID" value="KAG5611959.1"/>
    <property type="molecule type" value="Genomic_DNA"/>
</dbReference>
<evidence type="ECO:0000313" key="1">
    <source>
        <dbReference type="EMBL" id="KAG5611959.1"/>
    </source>
</evidence>
<accession>A0A9J5ZIP5</accession>
<sequence>MFCRSPDETIELFSTVAETVLEAGIVAAVTFSGMGSNLDMENIFYQPTLQGKNCFVMPPEILSAFRKFCLV</sequence>
<proteinExistence type="predicted"/>
<gene>
    <name evidence="1" type="ORF">H5410_023240</name>
</gene>
<keyword evidence="2" id="KW-1185">Reference proteome</keyword>
<comment type="caution">
    <text evidence="1">The sequence shown here is derived from an EMBL/GenBank/DDBJ whole genome shotgun (WGS) entry which is preliminary data.</text>
</comment>
<name>A0A9J5ZIP5_SOLCO</name>
<protein>
    <submittedName>
        <fullName evidence="1">Uncharacterized protein</fullName>
    </submittedName>
</protein>
<dbReference type="AlphaFoldDB" id="A0A9J5ZIP5"/>
<evidence type="ECO:0000313" key="2">
    <source>
        <dbReference type="Proteomes" id="UP000824120"/>
    </source>
</evidence>
<organism evidence="1 2">
    <name type="scientific">Solanum commersonii</name>
    <name type="common">Commerson's wild potato</name>
    <name type="synonym">Commerson's nightshade</name>
    <dbReference type="NCBI Taxonomy" id="4109"/>
    <lineage>
        <taxon>Eukaryota</taxon>
        <taxon>Viridiplantae</taxon>
        <taxon>Streptophyta</taxon>
        <taxon>Embryophyta</taxon>
        <taxon>Tracheophyta</taxon>
        <taxon>Spermatophyta</taxon>
        <taxon>Magnoliopsida</taxon>
        <taxon>eudicotyledons</taxon>
        <taxon>Gunneridae</taxon>
        <taxon>Pentapetalae</taxon>
        <taxon>asterids</taxon>
        <taxon>lamiids</taxon>
        <taxon>Solanales</taxon>
        <taxon>Solanaceae</taxon>
        <taxon>Solanoideae</taxon>
        <taxon>Solaneae</taxon>
        <taxon>Solanum</taxon>
    </lineage>
</organism>
<reference evidence="1 2" key="1">
    <citation type="submission" date="2020-09" db="EMBL/GenBank/DDBJ databases">
        <title>De no assembly of potato wild relative species, Solanum commersonii.</title>
        <authorList>
            <person name="Cho K."/>
        </authorList>
    </citation>
    <scope>NUCLEOTIDE SEQUENCE [LARGE SCALE GENOMIC DNA]</scope>
    <source>
        <strain evidence="1">LZ3.2</strain>
        <tissue evidence="1">Leaf</tissue>
    </source>
</reference>
<dbReference type="Proteomes" id="UP000824120">
    <property type="component" value="Chromosome 4"/>
</dbReference>